<dbReference type="Proteomes" id="UP000279833">
    <property type="component" value="Unassembled WGS sequence"/>
</dbReference>
<accession>A0A183JJN9</accession>
<protein>
    <submittedName>
        <fullName evidence="1 3">Uncharacterized protein</fullName>
    </submittedName>
</protein>
<evidence type="ECO:0000313" key="3">
    <source>
        <dbReference type="WBParaSite" id="SCUD_0000291601-mRNA-1"/>
    </source>
</evidence>
<gene>
    <name evidence="1" type="ORF">SCUD_LOCUS2917</name>
</gene>
<proteinExistence type="predicted"/>
<dbReference type="WBParaSite" id="SCUD_0000291601-mRNA-1">
    <property type="protein sequence ID" value="SCUD_0000291601-mRNA-1"/>
    <property type="gene ID" value="SCUD_0000291601"/>
</dbReference>
<keyword evidence="2" id="KW-1185">Reference proteome</keyword>
<organism evidence="3">
    <name type="scientific">Schistosoma curassoni</name>
    <dbReference type="NCBI Taxonomy" id="6186"/>
    <lineage>
        <taxon>Eukaryota</taxon>
        <taxon>Metazoa</taxon>
        <taxon>Spiralia</taxon>
        <taxon>Lophotrochozoa</taxon>
        <taxon>Platyhelminthes</taxon>
        <taxon>Trematoda</taxon>
        <taxon>Digenea</taxon>
        <taxon>Strigeidida</taxon>
        <taxon>Schistosomatoidea</taxon>
        <taxon>Schistosomatidae</taxon>
        <taxon>Schistosoma</taxon>
    </lineage>
</organism>
<dbReference type="AlphaFoldDB" id="A0A183JJN9"/>
<reference evidence="3" key="1">
    <citation type="submission" date="2016-06" db="UniProtKB">
        <authorList>
            <consortium name="WormBaseParasite"/>
        </authorList>
    </citation>
    <scope>IDENTIFICATION</scope>
</reference>
<name>A0A183JJN9_9TREM</name>
<dbReference type="EMBL" id="UZAK01003030">
    <property type="protein sequence ID" value="VDO77766.1"/>
    <property type="molecule type" value="Genomic_DNA"/>
</dbReference>
<evidence type="ECO:0000313" key="1">
    <source>
        <dbReference type="EMBL" id="VDO77766.1"/>
    </source>
</evidence>
<evidence type="ECO:0000313" key="2">
    <source>
        <dbReference type="Proteomes" id="UP000279833"/>
    </source>
</evidence>
<sequence>MVYLSLFLYSIQYFIGYNRSLWFTVTPCTNLLNRIEFVGSSAYNEPWEESKDYGLQLSKSDICEYNFNEYTFLFEYLFIYLYT</sequence>
<reference evidence="1 2" key="2">
    <citation type="submission" date="2018-11" db="EMBL/GenBank/DDBJ databases">
        <authorList>
            <consortium name="Pathogen Informatics"/>
        </authorList>
    </citation>
    <scope>NUCLEOTIDE SEQUENCE [LARGE SCALE GENOMIC DNA]</scope>
    <source>
        <strain evidence="1">Dakar</strain>
        <strain evidence="2">Dakar, Senegal</strain>
    </source>
</reference>